<evidence type="ECO:0000256" key="2">
    <source>
        <dbReference type="SAM" id="SignalP"/>
    </source>
</evidence>
<keyword evidence="2" id="KW-0732">Signal</keyword>
<reference evidence="3" key="2">
    <citation type="submission" date="2020-09" db="EMBL/GenBank/DDBJ databases">
        <authorList>
            <person name="Sun Q."/>
            <person name="Zhou Y."/>
        </authorList>
    </citation>
    <scope>NUCLEOTIDE SEQUENCE</scope>
    <source>
        <strain evidence="3">CGMCC 4.7308</strain>
    </source>
</reference>
<dbReference type="PROSITE" id="PS51257">
    <property type="entry name" value="PROKAR_LIPOPROTEIN"/>
    <property type="match status" value="1"/>
</dbReference>
<comment type="caution">
    <text evidence="3">The sequence shown here is derived from an EMBL/GenBank/DDBJ whole genome shotgun (WGS) entry which is preliminary data.</text>
</comment>
<accession>A0A917TC39</accession>
<organism evidence="3 4">
    <name type="scientific">Nakamurella endophytica</name>
    <dbReference type="NCBI Taxonomy" id="1748367"/>
    <lineage>
        <taxon>Bacteria</taxon>
        <taxon>Bacillati</taxon>
        <taxon>Actinomycetota</taxon>
        <taxon>Actinomycetes</taxon>
        <taxon>Nakamurellales</taxon>
        <taxon>Nakamurellaceae</taxon>
        <taxon>Nakamurella</taxon>
    </lineage>
</organism>
<dbReference type="Proteomes" id="UP000655208">
    <property type="component" value="Unassembled WGS sequence"/>
</dbReference>
<name>A0A917TC39_9ACTN</name>
<keyword evidence="4" id="KW-1185">Reference proteome</keyword>
<feature type="region of interest" description="Disordered" evidence="1">
    <location>
        <begin position="42"/>
        <end position="66"/>
    </location>
</feature>
<reference evidence="3" key="1">
    <citation type="journal article" date="2014" name="Int. J. Syst. Evol. Microbiol.">
        <title>Complete genome sequence of Corynebacterium casei LMG S-19264T (=DSM 44701T), isolated from a smear-ripened cheese.</title>
        <authorList>
            <consortium name="US DOE Joint Genome Institute (JGI-PGF)"/>
            <person name="Walter F."/>
            <person name="Albersmeier A."/>
            <person name="Kalinowski J."/>
            <person name="Ruckert C."/>
        </authorList>
    </citation>
    <scope>NUCLEOTIDE SEQUENCE</scope>
    <source>
        <strain evidence="3">CGMCC 4.7308</strain>
    </source>
</reference>
<proteinExistence type="predicted"/>
<gene>
    <name evidence="3" type="ORF">GCM10011594_42310</name>
</gene>
<evidence type="ECO:0000313" key="4">
    <source>
        <dbReference type="Proteomes" id="UP000655208"/>
    </source>
</evidence>
<sequence length="335" mass="33124">MSRWNRRWAVALLAGCSLAVTGCGGSGGPALPAAADAGPGADLGAGPAGDGDGFTEFGGDPTGTSSLRTVPLDMQIRLVNLWTPAGGHTGRAVDVWVGSPRYGGKRLATVPYGTAGAFFAPEVLDPQGQGGSGPHVPWTVAFYASGGTSDDDLLMTQGETSAPGQRLTFLALPPDPGGRGMSLQVFADRIGSDPSGGGWDRPDVPTPPAGAAVLVLNAAATQHSGPGSGTGPTYRPGVDGRCLPALDPDTGEPADLDGGAALLGGTSSLAYAVPAGATVRLHRTDDRPDTGPDEQCGGGAVGAPVDPGPAAGSRAYGFVHGDDPAAPHVLLVPAG</sequence>
<feature type="compositionally biased region" description="Gly residues" evidence="1">
    <location>
        <begin position="42"/>
        <end position="52"/>
    </location>
</feature>
<dbReference type="AlphaFoldDB" id="A0A917TC39"/>
<dbReference type="RefSeq" id="WP_188944846.1">
    <property type="nucleotide sequence ID" value="NZ_BMNA01000018.1"/>
</dbReference>
<evidence type="ECO:0000313" key="3">
    <source>
        <dbReference type="EMBL" id="GGM17762.1"/>
    </source>
</evidence>
<dbReference type="EMBL" id="BMNA01000018">
    <property type="protein sequence ID" value="GGM17762.1"/>
    <property type="molecule type" value="Genomic_DNA"/>
</dbReference>
<feature type="region of interest" description="Disordered" evidence="1">
    <location>
        <begin position="281"/>
        <end position="308"/>
    </location>
</feature>
<feature type="compositionally biased region" description="Low complexity" evidence="1">
    <location>
        <begin position="54"/>
        <end position="64"/>
    </location>
</feature>
<evidence type="ECO:0000256" key="1">
    <source>
        <dbReference type="SAM" id="MobiDB-lite"/>
    </source>
</evidence>
<protein>
    <submittedName>
        <fullName evidence="3">Uncharacterized protein</fullName>
    </submittedName>
</protein>
<feature type="chain" id="PRO_5039652732" evidence="2">
    <location>
        <begin position="23"/>
        <end position="335"/>
    </location>
</feature>
<feature type="signal peptide" evidence="2">
    <location>
        <begin position="1"/>
        <end position="22"/>
    </location>
</feature>